<reference evidence="1 2" key="1">
    <citation type="submission" date="2021-08" db="EMBL/GenBank/DDBJ databases">
        <title>Streptomyces sp. PTM05 isolated from lichen.</title>
        <authorList>
            <person name="Somphong A."/>
            <person name="Phongsopitanun W."/>
            <person name="Tanasupawat S."/>
        </authorList>
    </citation>
    <scope>NUCLEOTIDE SEQUENCE [LARGE SCALE GENOMIC DNA]</scope>
    <source>
        <strain evidence="1 2">Ptm05</strain>
    </source>
</reference>
<protein>
    <submittedName>
        <fullName evidence="1">Uncharacterized protein</fullName>
    </submittedName>
</protein>
<name>A0ABS7QZ42_9ACTN</name>
<evidence type="ECO:0000313" key="1">
    <source>
        <dbReference type="EMBL" id="MBY8888471.1"/>
    </source>
</evidence>
<dbReference type="RefSeq" id="WP_222981197.1">
    <property type="nucleotide sequence ID" value="NZ_JAINVZ010000025.1"/>
</dbReference>
<keyword evidence="2" id="KW-1185">Reference proteome</keyword>
<evidence type="ECO:0000313" key="2">
    <source>
        <dbReference type="Proteomes" id="UP001198565"/>
    </source>
</evidence>
<dbReference type="Proteomes" id="UP001198565">
    <property type="component" value="Unassembled WGS sequence"/>
</dbReference>
<proteinExistence type="predicted"/>
<dbReference type="EMBL" id="JAINVZ010000025">
    <property type="protein sequence ID" value="MBY8888471.1"/>
    <property type="molecule type" value="Genomic_DNA"/>
</dbReference>
<gene>
    <name evidence="1" type="ORF">K7472_27045</name>
</gene>
<accession>A0ABS7QZ42</accession>
<organism evidence="1 2">
    <name type="scientific">Streptantibioticus parmotrematis</name>
    <dbReference type="NCBI Taxonomy" id="2873249"/>
    <lineage>
        <taxon>Bacteria</taxon>
        <taxon>Bacillati</taxon>
        <taxon>Actinomycetota</taxon>
        <taxon>Actinomycetes</taxon>
        <taxon>Kitasatosporales</taxon>
        <taxon>Streptomycetaceae</taxon>
        <taxon>Streptantibioticus</taxon>
    </lineage>
</organism>
<sequence length="130" mass="14277">MTTAADTQGLRVLVADSKNAYQWHTAAVLSEPGFADVWVGQDCLMDRSHVAVVYAPRSFTNNEQLMERAAFTAVVNLDTGQVVKLPITAMLAYFDPGCNSVEHTAAFTAVGASSTQTDHHCRHRWARRKP</sequence>
<comment type="caution">
    <text evidence="1">The sequence shown here is derived from an EMBL/GenBank/DDBJ whole genome shotgun (WGS) entry which is preliminary data.</text>
</comment>